<dbReference type="InterPro" id="IPR001932">
    <property type="entry name" value="PPM-type_phosphatase-like_dom"/>
</dbReference>
<evidence type="ECO:0000256" key="1">
    <source>
        <dbReference type="ARBA" id="ARBA00022723"/>
    </source>
</evidence>
<dbReference type="SUPFAM" id="SSF81606">
    <property type="entry name" value="PP2C-like"/>
    <property type="match status" value="1"/>
</dbReference>
<name>A0A7S0MIM3_9CRYP</name>
<dbReference type="SMART" id="SM00331">
    <property type="entry name" value="PP2C_SIG"/>
    <property type="match status" value="1"/>
</dbReference>
<dbReference type="PANTHER" id="PTHR47992">
    <property type="entry name" value="PROTEIN PHOSPHATASE"/>
    <property type="match status" value="1"/>
</dbReference>
<evidence type="ECO:0000256" key="2">
    <source>
        <dbReference type="ARBA" id="ARBA00022801"/>
    </source>
</evidence>
<protein>
    <recommendedName>
        <fullName evidence="5">PPM-type phosphatase domain-containing protein</fullName>
    </recommendedName>
</protein>
<dbReference type="Gene3D" id="3.60.40.10">
    <property type="entry name" value="PPM-type phosphatase domain"/>
    <property type="match status" value="1"/>
</dbReference>
<gene>
    <name evidence="6" type="ORF">CCUR1050_LOCUS20212</name>
</gene>
<evidence type="ECO:0000256" key="4">
    <source>
        <dbReference type="RuleBase" id="RU003465"/>
    </source>
</evidence>
<dbReference type="Pfam" id="PF00481">
    <property type="entry name" value="PP2C"/>
    <property type="match status" value="1"/>
</dbReference>
<dbReference type="InterPro" id="IPR000222">
    <property type="entry name" value="PP2C_BS"/>
</dbReference>
<dbReference type="CDD" id="cd00143">
    <property type="entry name" value="PP2Cc"/>
    <property type="match status" value="1"/>
</dbReference>
<dbReference type="PROSITE" id="PS01032">
    <property type="entry name" value="PPM_1"/>
    <property type="match status" value="1"/>
</dbReference>
<evidence type="ECO:0000256" key="3">
    <source>
        <dbReference type="ARBA" id="ARBA00022912"/>
    </source>
</evidence>
<keyword evidence="2 4" id="KW-0378">Hydrolase</keyword>
<dbReference type="PROSITE" id="PS51746">
    <property type="entry name" value="PPM_2"/>
    <property type="match status" value="1"/>
</dbReference>
<keyword evidence="1" id="KW-0479">Metal-binding</keyword>
<comment type="similarity">
    <text evidence="4">Belongs to the PP2C family.</text>
</comment>
<dbReference type="GO" id="GO:0004722">
    <property type="term" value="F:protein serine/threonine phosphatase activity"/>
    <property type="evidence" value="ECO:0007669"/>
    <property type="project" value="InterPro"/>
</dbReference>
<reference evidence="6" key="1">
    <citation type="submission" date="2021-01" db="EMBL/GenBank/DDBJ databases">
        <authorList>
            <person name="Corre E."/>
            <person name="Pelletier E."/>
            <person name="Niang G."/>
            <person name="Scheremetjew M."/>
            <person name="Finn R."/>
            <person name="Kale V."/>
            <person name="Holt S."/>
            <person name="Cochrane G."/>
            <person name="Meng A."/>
            <person name="Brown T."/>
            <person name="Cohen L."/>
        </authorList>
    </citation>
    <scope>NUCLEOTIDE SEQUENCE</scope>
    <source>
        <strain evidence="6">CCAP979/52</strain>
    </source>
</reference>
<dbReference type="InterPro" id="IPR015655">
    <property type="entry name" value="PP2C"/>
</dbReference>
<dbReference type="AlphaFoldDB" id="A0A7S0MIM3"/>
<dbReference type="SMART" id="SM00332">
    <property type="entry name" value="PP2Cc"/>
    <property type="match status" value="1"/>
</dbReference>
<organism evidence="6">
    <name type="scientific">Cryptomonas curvata</name>
    <dbReference type="NCBI Taxonomy" id="233186"/>
    <lineage>
        <taxon>Eukaryota</taxon>
        <taxon>Cryptophyceae</taxon>
        <taxon>Cryptomonadales</taxon>
        <taxon>Cryptomonadaceae</taxon>
        <taxon>Cryptomonas</taxon>
    </lineage>
</organism>
<evidence type="ECO:0000313" key="6">
    <source>
        <dbReference type="EMBL" id="CAD8642528.1"/>
    </source>
</evidence>
<keyword evidence="3 4" id="KW-0904">Protein phosphatase</keyword>
<accession>A0A7S0MIM3</accession>
<dbReference type="EMBL" id="HBEZ01036801">
    <property type="protein sequence ID" value="CAD8642528.1"/>
    <property type="molecule type" value="Transcribed_RNA"/>
</dbReference>
<sequence length="258" mass="28361">MDSTRNIPFTVGFCEDENLKWRKSMEDAHVIQIPFMGDPDTGFFAIYDGHGGKEAADIASAELHKFLEAELLSGKNSSVEECFIKAYESMDLRLKFDAVYMGATAVTCLIRAESGRKKLYVANAGDARAVLCRGGKAERLTYDHKASDAAEQARVQECGGFVSMNRVQGVLAVSRSLGDHAMKQSVISKPHFWEDELLETDTFAIVACDGLWDVCTDQEAVEFVLGDTDAQAMAQKLVQTALDKGAKDNISVMVIRWA</sequence>
<evidence type="ECO:0000259" key="5">
    <source>
        <dbReference type="PROSITE" id="PS51746"/>
    </source>
</evidence>
<feature type="domain" description="PPM-type phosphatase" evidence="5">
    <location>
        <begin position="10"/>
        <end position="257"/>
    </location>
</feature>
<proteinExistence type="inferred from homology"/>
<dbReference type="InterPro" id="IPR036457">
    <property type="entry name" value="PPM-type-like_dom_sf"/>
</dbReference>
<dbReference type="GO" id="GO:0046872">
    <property type="term" value="F:metal ion binding"/>
    <property type="evidence" value="ECO:0007669"/>
    <property type="project" value="UniProtKB-KW"/>
</dbReference>